<dbReference type="GO" id="GO:1990716">
    <property type="term" value="C:axonemal central apparatus"/>
    <property type="evidence" value="ECO:0007669"/>
    <property type="project" value="TreeGrafter"/>
</dbReference>
<dbReference type="GO" id="GO:0003351">
    <property type="term" value="P:epithelial cilium movement involved in extracellular fluid movement"/>
    <property type="evidence" value="ECO:0007669"/>
    <property type="project" value="TreeGrafter"/>
</dbReference>
<dbReference type="PANTHER" id="PTHR21963">
    <property type="entry name" value="PF6"/>
    <property type="match status" value="1"/>
</dbReference>
<sequence length="319" mass="35619">AQVPDQANAKGKKASEPKGKGKPPSGKAGGKGQQSHQNEPPSVKGGTKLVKRGEEINEDKYIGDEPDNGISRYILLTGFEDTELMQYLCAAEIGVHALIRLKMRDGQHLEELIVRQKAEKLWGSKAGGQTIEELHAEQERIEADQQKMNEYWLNINRIMRDNPFGLLGNIATLDYVVEPSLLPEDLTGTENRLQFGSQMFDEIATMLYDLVDFRRQWENYTNHVKVFHLAQCAHNVELSPTVASDLDRSPSRSRPSVMSSEPEEVNKSVTNDPGTSLQSAEIAGGTIDMRIYQETLDGLPTEHTSVELIFYAILEQVIK</sequence>
<feature type="region of interest" description="Disordered" evidence="1">
    <location>
        <begin position="1"/>
        <end position="51"/>
    </location>
</feature>
<evidence type="ECO:0000256" key="1">
    <source>
        <dbReference type="SAM" id="MobiDB-lite"/>
    </source>
</evidence>
<dbReference type="OrthoDB" id="10257153at2759"/>
<feature type="region of interest" description="Disordered" evidence="1">
    <location>
        <begin position="243"/>
        <end position="278"/>
    </location>
</feature>
<dbReference type="PANTHER" id="PTHR21963:SF1">
    <property type="entry name" value="SPERM-ASSOCIATED ANTIGEN 17"/>
    <property type="match status" value="1"/>
</dbReference>
<dbReference type="EMBL" id="UZAN01057759">
    <property type="protein sequence ID" value="VDP91790.1"/>
    <property type="molecule type" value="Genomic_DNA"/>
</dbReference>
<dbReference type="InterPro" id="IPR026173">
    <property type="entry name" value="SPAG17"/>
</dbReference>
<organism evidence="4">
    <name type="scientific">Echinostoma caproni</name>
    <dbReference type="NCBI Taxonomy" id="27848"/>
    <lineage>
        <taxon>Eukaryota</taxon>
        <taxon>Metazoa</taxon>
        <taxon>Spiralia</taxon>
        <taxon>Lophotrochozoa</taxon>
        <taxon>Platyhelminthes</taxon>
        <taxon>Trematoda</taxon>
        <taxon>Digenea</taxon>
        <taxon>Plagiorchiida</taxon>
        <taxon>Echinostomata</taxon>
        <taxon>Echinostomatoidea</taxon>
        <taxon>Echinostomatidae</taxon>
        <taxon>Echinostoma</taxon>
    </lineage>
</organism>
<accession>A0A183B5N3</accession>
<dbReference type="Proteomes" id="UP000272942">
    <property type="component" value="Unassembled WGS sequence"/>
</dbReference>
<evidence type="ECO:0000313" key="3">
    <source>
        <dbReference type="Proteomes" id="UP000272942"/>
    </source>
</evidence>
<reference evidence="2 3" key="2">
    <citation type="submission" date="2018-11" db="EMBL/GenBank/DDBJ databases">
        <authorList>
            <consortium name="Pathogen Informatics"/>
        </authorList>
    </citation>
    <scope>NUCLEOTIDE SEQUENCE [LARGE SCALE GENOMIC DNA]</scope>
    <source>
        <strain evidence="2 3">Egypt</strain>
    </source>
</reference>
<proteinExistence type="predicted"/>
<evidence type="ECO:0000313" key="2">
    <source>
        <dbReference type="EMBL" id="VDP91790.1"/>
    </source>
</evidence>
<protein>
    <submittedName>
        <fullName evidence="4">OTU domain-containing protein</fullName>
    </submittedName>
</protein>
<dbReference type="GO" id="GO:0005576">
    <property type="term" value="C:extracellular region"/>
    <property type="evidence" value="ECO:0007669"/>
    <property type="project" value="GOC"/>
</dbReference>
<dbReference type="GO" id="GO:1904158">
    <property type="term" value="P:axonemal central apparatus assembly"/>
    <property type="evidence" value="ECO:0007669"/>
    <property type="project" value="TreeGrafter"/>
</dbReference>
<feature type="compositionally biased region" description="Polar residues" evidence="1">
    <location>
        <begin position="267"/>
        <end position="278"/>
    </location>
</feature>
<dbReference type="WBParaSite" id="ECPE_0001455801-mRNA-1">
    <property type="protein sequence ID" value="ECPE_0001455801-mRNA-1"/>
    <property type="gene ID" value="ECPE_0001455801"/>
</dbReference>
<reference evidence="4" key="1">
    <citation type="submission" date="2016-06" db="UniProtKB">
        <authorList>
            <consortium name="WormBaseParasite"/>
        </authorList>
    </citation>
    <scope>IDENTIFICATION</scope>
</reference>
<name>A0A183B5N3_9TREM</name>
<dbReference type="AlphaFoldDB" id="A0A183B5N3"/>
<evidence type="ECO:0000313" key="4">
    <source>
        <dbReference type="WBParaSite" id="ECPE_0001455801-mRNA-1"/>
    </source>
</evidence>
<keyword evidence="3" id="KW-1185">Reference proteome</keyword>
<gene>
    <name evidence="2" type="ORF">ECPE_LOCUS14518</name>
</gene>